<dbReference type="GO" id="GO:0003677">
    <property type="term" value="F:DNA binding"/>
    <property type="evidence" value="ECO:0007669"/>
    <property type="project" value="UniProtKB-KW"/>
</dbReference>
<evidence type="ECO:0000256" key="2">
    <source>
        <dbReference type="ARBA" id="ARBA00023015"/>
    </source>
</evidence>
<keyword evidence="4" id="KW-0804">Transcription</keyword>
<protein>
    <submittedName>
        <fullName evidence="7">AfsR/SARP family transcriptional regulator</fullName>
    </submittedName>
</protein>
<comment type="caution">
    <text evidence="7">The sequence shown here is derived from an EMBL/GenBank/DDBJ whole genome shotgun (WGS) entry which is preliminary data.</text>
</comment>
<dbReference type="CDD" id="cd15831">
    <property type="entry name" value="BTAD"/>
    <property type="match status" value="1"/>
</dbReference>
<sequence>MIGQPADVSARFTILGPPGLHCGDTRLDLGSPQQQAVLMLLLARGGGFVGIGELIDGVWGERAPVSCEPVIRTYVSRIRRLLAEHGLASAISSRSGGYMLDPSSFALDAREFDELVETARRERADGRLMVAAKRLEQALCLWTGTALAGVPGEAAERERYRLERLKLTATQELLRLQLDMGEHAEVAAEVPPLIELNRLEEPLYEIYLLALYRGGRRAEALEVYRMVCDLLDKELGVGPGPKLRAIHERILRADADHDEFATPWTVALLLEAKDSLQRMLAAVPLTDDERAAVDDGQAALDQLLERLADVPTPSGATPRQIGIPAQATLLPVIAVNQKST</sequence>
<organism evidence="7 8">
    <name type="scientific">Nonomuraea terrae</name>
    <dbReference type="NCBI Taxonomy" id="2530383"/>
    <lineage>
        <taxon>Bacteria</taxon>
        <taxon>Bacillati</taxon>
        <taxon>Actinomycetota</taxon>
        <taxon>Actinomycetes</taxon>
        <taxon>Streptosporangiales</taxon>
        <taxon>Streptosporangiaceae</taxon>
        <taxon>Nonomuraea</taxon>
    </lineage>
</organism>
<comment type="similarity">
    <text evidence="1">Belongs to the AfsR/DnrI/RedD regulatory family.</text>
</comment>
<evidence type="ECO:0000256" key="1">
    <source>
        <dbReference type="ARBA" id="ARBA00005820"/>
    </source>
</evidence>
<keyword evidence="8" id="KW-1185">Reference proteome</keyword>
<dbReference type="RefSeq" id="WP_132614381.1">
    <property type="nucleotide sequence ID" value="NZ_SMKQ01000053.1"/>
</dbReference>
<dbReference type="SMART" id="SM00862">
    <property type="entry name" value="Trans_reg_C"/>
    <property type="match status" value="1"/>
</dbReference>
<dbReference type="AlphaFoldDB" id="A0A4R4YPA2"/>
<dbReference type="Gene3D" id="1.25.40.10">
    <property type="entry name" value="Tetratricopeptide repeat domain"/>
    <property type="match status" value="1"/>
</dbReference>
<dbReference type="Pfam" id="PF00486">
    <property type="entry name" value="Trans_reg_C"/>
    <property type="match status" value="1"/>
</dbReference>
<evidence type="ECO:0000313" key="8">
    <source>
        <dbReference type="Proteomes" id="UP000295302"/>
    </source>
</evidence>
<dbReference type="SMART" id="SM01043">
    <property type="entry name" value="BTAD"/>
    <property type="match status" value="1"/>
</dbReference>
<feature type="domain" description="OmpR/PhoB-type" evidence="5">
    <location>
        <begin position="24"/>
        <end position="100"/>
    </location>
</feature>
<dbReference type="GO" id="GO:0006355">
    <property type="term" value="P:regulation of DNA-templated transcription"/>
    <property type="evidence" value="ECO:0007669"/>
    <property type="project" value="InterPro"/>
</dbReference>
<dbReference type="InterPro" id="IPR051677">
    <property type="entry name" value="AfsR-DnrI-RedD_regulator"/>
</dbReference>
<dbReference type="OrthoDB" id="4054020at2"/>
<dbReference type="InterPro" id="IPR011990">
    <property type="entry name" value="TPR-like_helical_dom_sf"/>
</dbReference>
<dbReference type="SUPFAM" id="SSF48452">
    <property type="entry name" value="TPR-like"/>
    <property type="match status" value="1"/>
</dbReference>
<evidence type="ECO:0000256" key="3">
    <source>
        <dbReference type="ARBA" id="ARBA00023125"/>
    </source>
</evidence>
<evidence type="ECO:0000259" key="5">
    <source>
        <dbReference type="SMART" id="SM00862"/>
    </source>
</evidence>
<name>A0A4R4YPA2_9ACTN</name>
<proteinExistence type="inferred from homology"/>
<dbReference type="InterPro" id="IPR016032">
    <property type="entry name" value="Sig_transdc_resp-reg_C-effctor"/>
</dbReference>
<gene>
    <name evidence="7" type="ORF">E1286_19205</name>
</gene>
<dbReference type="SUPFAM" id="SSF46894">
    <property type="entry name" value="C-terminal effector domain of the bipartite response regulators"/>
    <property type="match status" value="1"/>
</dbReference>
<feature type="domain" description="Bacterial transcriptional activator" evidence="6">
    <location>
        <begin position="107"/>
        <end position="251"/>
    </location>
</feature>
<dbReference type="InterPro" id="IPR036388">
    <property type="entry name" value="WH-like_DNA-bd_sf"/>
</dbReference>
<accession>A0A4R4YPA2</accession>
<keyword evidence="3" id="KW-0238">DNA-binding</keyword>
<dbReference type="Pfam" id="PF03704">
    <property type="entry name" value="BTAD"/>
    <property type="match status" value="1"/>
</dbReference>
<dbReference type="InterPro" id="IPR001867">
    <property type="entry name" value="OmpR/PhoB-type_DNA-bd"/>
</dbReference>
<evidence type="ECO:0000256" key="4">
    <source>
        <dbReference type="ARBA" id="ARBA00023163"/>
    </source>
</evidence>
<dbReference type="GO" id="GO:0000160">
    <property type="term" value="P:phosphorelay signal transduction system"/>
    <property type="evidence" value="ECO:0007669"/>
    <property type="project" value="InterPro"/>
</dbReference>
<dbReference type="InterPro" id="IPR005158">
    <property type="entry name" value="BTAD"/>
</dbReference>
<dbReference type="Gene3D" id="1.10.10.10">
    <property type="entry name" value="Winged helix-like DNA-binding domain superfamily/Winged helix DNA-binding domain"/>
    <property type="match status" value="1"/>
</dbReference>
<reference evidence="7 8" key="1">
    <citation type="submission" date="2019-03" db="EMBL/GenBank/DDBJ databases">
        <title>Draft genome sequences of novel Actinobacteria.</title>
        <authorList>
            <person name="Sahin N."/>
            <person name="Ay H."/>
            <person name="Saygin H."/>
        </authorList>
    </citation>
    <scope>NUCLEOTIDE SEQUENCE [LARGE SCALE GENOMIC DNA]</scope>
    <source>
        <strain evidence="7 8">CH32</strain>
    </source>
</reference>
<keyword evidence="2" id="KW-0805">Transcription regulation</keyword>
<dbReference type="PANTHER" id="PTHR35807:SF1">
    <property type="entry name" value="TRANSCRIPTIONAL REGULATOR REDD"/>
    <property type="match status" value="1"/>
</dbReference>
<dbReference type="PANTHER" id="PTHR35807">
    <property type="entry name" value="TRANSCRIPTIONAL REGULATOR REDD-RELATED"/>
    <property type="match status" value="1"/>
</dbReference>
<dbReference type="EMBL" id="SMKQ01000053">
    <property type="protein sequence ID" value="TDD46965.1"/>
    <property type="molecule type" value="Genomic_DNA"/>
</dbReference>
<evidence type="ECO:0000313" key="7">
    <source>
        <dbReference type="EMBL" id="TDD46965.1"/>
    </source>
</evidence>
<dbReference type="Proteomes" id="UP000295302">
    <property type="component" value="Unassembled WGS sequence"/>
</dbReference>
<evidence type="ECO:0000259" key="6">
    <source>
        <dbReference type="SMART" id="SM01043"/>
    </source>
</evidence>